<keyword evidence="3" id="KW-1185">Reference proteome</keyword>
<feature type="region of interest" description="Disordered" evidence="1">
    <location>
        <begin position="238"/>
        <end position="293"/>
    </location>
</feature>
<reference evidence="3" key="1">
    <citation type="submission" date="2020-06" db="EMBL/GenBank/DDBJ databases">
        <title>A chromosome-scale genome assembly of Talaromyces rugulosus W13939.</title>
        <authorList>
            <person name="Wang B."/>
            <person name="Guo L."/>
            <person name="Ye K."/>
            <person name="Wang L."/>
        </authorList>
    </citation>
    <scope>NUCLEOTIDE SEQUENCE [LARGE SCALE GENOMIC DNA]</scope>
    <source>
        <strain evidence="3">W13939</strain>
    </source>
</reference>
<dbReference type="GeneID" id="55994682"/>
<gene>
    <name evidence="2" type="ORF">TRUGW13939_07189</name>
</gene>
<proteinExistence type="predicted"/>
<dbReference type="RefSeq" id="XP_035346224.1">
    <property type="nucleotide sequence ID" value="XM_035490331.1"/>
</dbReference>
<evidence type="ECO:0000256" key="1">
    <source>
        <dbReference type="SAM" id="MobiDB-lite"/>
    </source>
</evidence>
<feature type="region of interest" description="Disordered" evidence="1">
    <location>
        <begin position="21"/>
        <end position="128"/>
    </location>
</feature>
<feature type="compositionally biased region" description="Low complexity" evidence="1">
    <location>
        <begin position="147"/>
        <end position="160"/>
    </location>
</feature>
<organism evidence="2 3">
    <name type="scientific">Talaromyces rugulosus</name>
    <name type="common">Penicillium rugulosum</name>
    <dbReference type="NCBI Taxonomy" id="121627"/>
    <lineage>
        <taxon>Eukaryota</taxon>
        <taxon>Fungi</taxon>
        <taxon>Dikarya</taxon>
        <taxon>Ascomycota</taxon>
        <taxon>Pezizomycotina</taxon>
        <taxon>Eurotiomycetes</taxon>
        <taxon>Eurotiomycetidae</taxon>
        <taxon>Eurotiales</taxon>
        <taxon>Trichocomaceae</taxon>
        <taxon>Talaromyces</taxon>
        <taxon>Talaromyces sect. Islandici</taxon>
    </lineage>
</organism>
<protein>
    <submittedName>
        <fullName evidence="2">Uncharacterized protein</fullName>
    </submittedName>
</protein>
<evidence type="ECO:0000313" key="3">
    <source>
        <dbReference type="Proteomes" id="UP000509510"/>
    </source>
</evidence>
<feature type="compositionally biased region" description="Polar residues" evidence="1">
    <location>
        <begin position="57"/>
        <end position="75"/>
    </location>
</feature>
<sequence length="443" mass="49951">MLINLFSDLGNKTLVAKLDLYPSPPFSPPTSRKGTAFDSLGGGPRGMDGDNTKQDDPSSFPSSFNLSQHLVQQHMSPRHSTERFRRPTTPRANRAPSSHGRGRTHVPDYATYGYPAAQPSSSSSSSLASGSLQSVALPFQDPLSPESVRQQYSRRQASSQDFSYPLHPQQQQSPYDPGLVYGLAQPGSAQVAYNIGMFQPRSAESLEPMTPQFGVSQYLESSEHVGEDLTHYLNTQRQPYQQGSPSTQSTSAYPNTINSYNPARAVDNMDQQQQYHQYHQQQHQQQPQEEHQQYNKKNPIYWEPPYMDYSLSLKTAFSYTSEGRLEESMRLTIELSTWLVNNAKELGLFRDDPARHEWHQGLWRDLNHCWLAIFQKQKDVTSSLVPGSGQIREAANLLTYWVLKNAGNTLIGLCDQLAGEGLVDYEMGVWENEIISSKKRSHF</sequence>
<feature type="compositionally biased region" description="Low complexity" evidence="1">
    <location>
        <begin position="271"/>
        <end position="287"/>
    </location>
</feature>
<name>A0A7H8R1H4_TALRU</name>
<dbReference type="EMBL" id="CP055901">
    <property type="protein sequence ID" value="QKX60047.1"/>
    <property type="molecule type" value="Genomic_DNA"/>
</dbReference>
<dbReference type="Proteomes" id="UP000509510">
    <property type="component" value="Chromosome IV"/>
</dbReference>
<accession>A0A7H8R1H4</accession>
<dbReference type="AlphaFoldDB" id="A0A7H8R1H4"/>
<dbReference type="OrthoDB" id="5552418at2759"/>
<dbReference type="KEGG" id="trg:TRUGW13939_07189"/>
<feature type="compositionally biased region" description="Low complexity" evidence="1">
    <location>
        <begin position="112"/>
        <end position="128"/>
    </location>
</feature>
<feature type="region of interest" description="Disordered" evidence="1">
    <location>
        <begin position="144"/>
        <end position="181"/>
    </location>
</feature>
<feature type="compositionally biased region" description="Polar residues" evidence="1">
    <location>
        <begin position="238"/>
        <end position="261"/>
    </location>
</feature>
<feature type="compositionally biased region" description="Basic and acidic residues" evidence="1">
    <location>
        <begin position="47"/>
        <end position="56"/>
    </location>
</feature>
<feature type="compositionally biased region" description="Low complexity" evidence="1">
    <location>
        <begin position="87"/>
        <end position="96"/>
    </location>
</feature>
<evidence type="ECO:0000313" key="2">
    <source>
        <dbReference type="EMBL" id="QKX60047.1"/>
    </source>
</evidence>